<feature type="compositionally biased region" description="Basic and acidic residues" evidence="1">
    <location>
        <begin position="20"/>
        <end position="29"/>
    </location>
</feature>
<accession>A0A3M0JCA6</accession>
<dbReference type="EMBL" id="QRBI01000229">
    <property type="protein sequence ID" value="RMB92326.1"/>
    <property type="molecule type" value="Genomic_DNA"/>
</dbReference>
<protein>
    <submittedName>
        <fullName evidence="2">Uncharacterized protein</fullName>
    </submittedName>
</protein>
<gene>
    <name evidence="2" type="ORF">DUI87_31199</name>
</gene>
<evidence type="ECO:0000313" key="3">
    <source>
        <dbReference type="Proteomes" id="UP000269221"/>
    </source>
</evidence>
<evidence type="ECO:0000256" key="1">
    <source>
        <dbReference type="SAM" id="MobiDB-lite"/>
    </source>
</evidence>
<dbReference type="AlphaFoldDB" id="A0A3M0JCA6"/>
<sequence>MISHRRKKEKKEDKEEEDKDKDNEEEAKGGLRAGPQLCSGAQQRHQSNGQELTPSKFHPNTRENFFPVQ</sequence>
<name>A0A3M0JCA6_HIRRU</name>
<evidence type="ECO:0000313" key="2">
    <source>
        <dbReference type="EMBL" id="RMB92326.1"/>
    </source>
</evidence>
<reference evidence="2 3" key="1">
    <citation type="submission" date="2018-07" db="EMBL/GenBank/DDBJ databases">
        <title>A high quality draft genome assembly of the barn swallow (H. rustica rustica).</title>
        <authorList>
            <person name="Formenti G."/>
            <person name="Chiara M."/>
            <person name="Poveda L."/>
            <person name="Francoijs K.-J."/>
            <person name="Bonisoli-Alquati A."/>
            <person name="Canova L."/>
            <person name="Gianfranceschi L."/>
            <person name="Horner D.S."/>
            <person name="Saino N."/>
        </authorList>
    </citation>
    <scope>NUCLEOTIDE SEQUENCE [LARGE SCALE GENOMIC DNA]</scope>
    <source>
        <strain evidence="2">Chelidonia</strain>
        <tissue evidence="2">Blood</tissue>
    </source>
</reference>
<proteinExistence type="predicted"/>
<feature type="compositionally biased region" description="Polar residues" evidence="1">
    <location>
        <begin position="39"/>
        <end position="53"/>
    </location>
</feature>
<comment type="caution">
    <text evidence="2">The sequence shown here is derived from an EMBL/GenBank/DDBJ whole genome shotgun (WGS) entry which is preliminary data.</text>
</comment>
<keyword evidence="3" id="KW-1185">Reference proteome</keyword>
<feature type="region of interest" description="Disordered" evidence="1">
    <location>
        <begin position="1"/>
        <end position="69"/>
    </location>
</feature>
<organism evidence="2 3">
    <name type="scientific">Hirundo rustica rustica</name>
    <dbReference type="NCBI Taxonomy" id="333673"/>
    <lineage>
        <taxon>Eukaryota</taxon>
        <taxon>Metazoa</taxon>
        <taxon>Chordata</taxon>
        <taxon>Craniata</taxon>
        <taxon>Vertebrata</taxon>
        <taxon>Euteleostomi</taxon>
        <taxon>Archelosauria</taxon>
        <taxon>Archosauria</taxon>
        <taxon>Dinosauria</taxon>
        <taxon>Saurischia</taxon>
        <taxon>Theropoda</taxon>
        <taxon>Coelurosauria</taxon>
        <taxon>Aves</taxon>
        <taxon>Neognathae</taxon>
        <taxon>Neoaves</taxon>
        <taxon>Telluraves</taxon>
        <taxon>Australaves</taxon>
        <taxon>Passeriformes</taxon>
        <taxon>Sylvioidea</taxon>
        <taxon>Hirundinidae</taxon>
        <taxon>Hirundo</taxon>
    </lineage>
</organism>
<dbReference type="Proteomes" id="UP000269221">
    <property type="component" value="Unassembled WGS sequence"/>
</dbReference>